<dbReference type="EMBL" id="JAOSHN010000008">
    <property type="protein sequence ID" value="MCU7380172.1"/>
    <property type="molecule type" value="Genomic_DNA"/>
</dbReference>
<feature type="domain" description="HD-GYP" evidence="1">
    <location>
        <begin position="201"/>
        <end position="396"/>
    </location>
</feature>
<dbReference type="InterPro" id="IPR003607">
    <property type="entry name" value="HD/PDEase_dom"/>
</dbReference>
<dbReference type="PANTHER" id="PTHR43155:SF2">
    <property type="entry name" value="CYCLIC DI-GMP PHOSPHODIESTERASE PA4108"/>
    <property type="match status" value="1"/>
</dbReference>
<reference evidence="2" key="1">
    <citation type="submission" date="2022-09" db="EMBL/GenBank/DDBJ databases">
        <title>Culturomic study of gut microbiota in children with autism spectrum disorder.</title>
        <authorList>
            <person name="Efimov B.A."/>
            <person name="Chaplin A.V."/>
            <person name="Sokolova S.R."/>
            <person name="Pikina A.P."/>
            <person name="Korzhanova M."/>
            <person name="Belova V."/>
            <person name="Korostin D."/>
        </authorList>
    </citation>
    <scope>NUCLEOTIDE SEQUENCE</scope>
    <source>
        <strain evidence="2">ASD5510</strain>
    </source>
</reference>
<evidence type="ECO:0000313" key="3">
    <source>
        <dbReference type="Proteomes" id="UP001065549"/>
    </source>
</evidence>
<dbReference type="Pfam" id="PF13487">
    <property type="entry name" value="HD_5"/>
    <property type="match status" value="1"/>
</dbReference>
<protein>
    <submittedName>
        <fullName evidence="2">HD domain-containing protein</fullName>
    </submittedName>
</protein>
<dbReference type="CDD" id="cd00077">
    <property type="entry name" value="HDc"/>
    <property type="match status" value="2"/>
</dbReference>
<dbReference type="RefSeq" id="WP_148396847.1">
    <property type="nucleotide sequence ID" value="NZ_JAOSHN010000008.1"/>
</dbReference>
<dbReference type="SMART" id="SM00471">
    <property type="entry name" value="HDc"/>
    <property type="match status" value="2"/>
</dbReference>
<dbReference type="AlphaFoldDB" id="A0A9J6QXE5"/>
<organism evidence="2 3">
    <name type="scientific">Hominibacterium faecale</name>
    <dbReference type="NCBI Taxonomy" id="2839743"/>
    <lineage>
        <taxon>Bacteria</taxon>
        <taxon>Bacillati</taxon>
        <taxon>Bacillota</taxon>
        <taxon>Clostridia</taxon>
        <taxon>Peptostreptococcales</taxon>
        <taxon>Anaerovoracaceae</taxon>
        <taxon>Hominibacterium</taxon>
    </lineage>
</organism>
<dbReference type="InterPro" id="IPR037522">
    <property type="entry name" value="HD_GYP_dom"/>
</dbReference>
<dbReference type="InterPro" id="IPR006674">
    <property type="entry name" value="HD_domain"/>
</dbReference>
<dbReference type="Proteomes" id="UP001065549">
    <property type="component" value="Unassembled WGS sequence"/>
</dbReference>
<evidence type="ECO:0000259" key="1">
    <source>
        <dbReference type="PROSITE" id="PS51832"/>
    </source>
</evidence>
<proteinExistence type="predicted"/>
<dbReference type="PANTHER" id="PTHR43155">
    <property type="entry name" value="CYCLIC DI-GMP PHOSPHODIESTERASE PA4108-RELATED"/>
    <property type="match status" value="1"/>
</dbReference>
<evidence type="ECO:0000313" key="2">
    <source>
        <dbReference type="EMBL" id="MCU7380172.1"/>
    </source>
</evidence>
<dbReference type="PROSITE" id="PS51832">
    <property type="entry name" value="HD_GYP"/>
    <property type="match status" value="1"/>
</dbReference>
<gene>
    <name evidence="2" type="ORF">OBO34_17710</name>
</gene>
<accession>A0A9J6QXE5</accession>
<dbReference type="Gene3D" id="1.10.3210.10">
    <property type="entry name" value="Hypothetical protein af1432"/>
    <property type="match status" value="2"/>
</dbReference>
<keyword evidence="3" id="KW-1185">Reference proteome</keyword>
<dbReference type="Pfam" id="PF01966">
    <property type="entry name" value="HD"/>
    <property type="match status" value="1"/>
</dbReference>
<comment type="caution">
    <text evidence="2">The sequence shown here is derived from an EMBL/GenBank/DDBJ whole genome shotgun (WGS) entry which is preliminary data.</text>
</comment>
<sequence>MMELLNGTNLFHLIRRSLNFVDERLVGHGEQVAYIVLKLLEEDGGYDIKQRCSIVFTALLHDIGAYKTEEIDNMIRFETKDVWEHSIYGYLFVKYLSPLSQYAPAILYHHMDFVDLPQYACDNENRKLAQVINLADRAALCLELGSGNQILEVLNEYRAAKFSPEVLNLLEKTLKNGKLFVGTNPEKQTEALENLFHQWTDERKNEQFLQMLVFAIDFRSRFTVAHTFATAAISMKLARNFGIKGTVLQKVKYGAFLHDLGKVGIPLDILESTEKLSDSDMALMRSHILLSEDIISGQIDEEIALIALRHHEKMDGSGYPKGLCGKDLTIPQRIVAIADIVSALNGERSYKKPFPPEKVKAILRELSDSGKICPKVTSVMLEHFDEIIGEVNRGSKELYDLYHKMEDEYERIYLQYLGKV</sequence>
<name>A0A9J6QXE5_9FIRM</name>
<dbReference type="SUPFAM" id="SSF109604">
    <property type="entry name" value="HD-domain/PDEase-like"/>
    <property type="match status" value="2"/>
</dbReference>